<dbReference type="InterPro" id="IPR036868">
    <property type="entry name" value="TusA-like_sf"/>
</dbReference>
<dbReference type="Proteomes" id="UP000183275">
    <property type="component" value="Unassembled WGS sequence"/>
</dbReference>
<evidence type="ECO:0000313" key="3">
    <source>
        <dbReference type="EMBL" id="SEW30073.1"/>
    </source>
</evidence>
<evidence type="ECO:0000259" key="2">
    <source>
        <dbReference type="Pfam" id="PF01206"/>
    </source>
</evidence>
<evidence type="ECO:0000256" key="1">
    <source>
        <dbReference type="SAM" id="MobiDB-lite"/>
    </source>
</evidence>
<name>A0A1I0QR82_9EURY</name>
<protein>
    <submittedName>
        <fullName evidence="3">tRNA 2-thiouridine synthesizing protein A</fullName>
    </submittedName>
</protein>
<gene>
    <name evidence="3" type="ORF">SAMN05216285_3799</name>
</gene>
<feature type="domain" description="UPF0033" evidence="2">
    <location>
        <begin position="4"/>
        <end position="73"/>
    </location>
</feature>
<dbReference type="OrthoDB" id="45650at2157"/>
<proteinExistence type="predicted"/>
<dbReference type="Gene3D" id="3.30.110.40">
    <property type="entry name" value="TusA-like domain"/>
    <property type="match status" value="1"/>
</dbReference>
<dbReference type="EMBL" id="FOIS01000005">
    <property type="protein sequence ID" value="SEW30073.1"/>
    <property type="molecule type" value="Genomic_DNA"/>
</dbReference>
<feature type="region of interest" description="Disordered" evidence="1">
    <location>
        <begin position="51"/>
        <end position="90"/>
    </location>
</feature>
<dbReference type="RefSeq" id="WP_049989115.1">
    <property type="nucleotide sequence ID" value="NZ_FOIS01000005.1"/>
</dbReference>
<feature type="compositionally biased region" description="Basic and acidic residues" evidence="1">
    <location>
        <begin position="51"/>
        <end position="67"/>
    </location>
</feature>
<sequence>MECVDVTGEVCPRPALIVRRRLSDLEPDDELLVRGDYPPAKRNLRRTCTKHGYDVEDRPPSEDRDGGFELLIRPTEAAGSRRRAEDDDRR</sequence>
<dbReference type="InterPro" id="IPR001455">
    <property type="entry name" value="TusA-like"/>
</dbReference>
<dbReference type="AlphaFoldDB" id="A0A1I0QR82"/>
<keyword evidence="4" id="KW-1185">Reference proteome</keyword>
<dbReference type="SUPFAM" id="SSF64307">
    <property type="entry name" value="SirA-like"/>
    <property type="match status" value="1"/>
</dbReference>
<organism evidence="3 4">
    <name type="scientific">Natrinema salifodinae</name>
    <dbReference type="NCBI Taxonomy" id="1202768"/>
    <lineage>
        <taxon>Archaea</taxon>
        <taxon>Methanobacteriati</taxon>
        <taxon>Methanobacteriota</taxon>
        <taxon>Stenosarchaea group</taxon>
        <taxon>Halobacteria</taxon>
        <taxon>Halobacteriales</taxon>
        <taxon>Natrialbaceae</taxon>
        <taxon>Natrinema</taxon>
    </lineage>
</organism>
<evidence type="ECO:0000313" key="4">
    <source>
        <dbReference type="Proteomes" id="UP000183275"/>
    </source>
</evidence>
<reference evidence="4" key="1">
    <citation type="submission" date="2016-10" db="EMBL/GenBank/DDBJ databases">
        <authorList>
            <person name="Varghese N."/>
        </authorList>
    </citation>
    <scope>NUCLEOTIDE SEQUENCE [LARGE SCALE GENOMIC DNA]</scope>
    <source>
        <strain evidence="4">CGMCC 1.12284</strain>
    </source>
</reference>
<dbReference type="STRING" id="1202768.SAMN05216285_3799"/>
<dbReference type="Pfam" id="PF01206">
    <property type="entry name" value="TusA"/>
    <property type="match status" value="1"/>
</dbReference>
<accession>A0A1I0QR82</accession>